<dbReference type="RefSeq" id="WP_345228037.1">
    <property type="nucleotide sequence ID" value="NZ_BAABHA010000015.1"/>
</dbReference>
<comment type="caution">
    <text evidence="2">The sequence shown here is derived from an EMBL/GenBank/DDBJ whole genome shotgun (WGS) entry which is preliminary data.</text>
</comment>
<dbReference type="EMBL" id="BAABHA010000015">
    <property type="protein sequence ID" value="GAA4393647.1"/>
    <property type="molecule type" value="Genomic_DNA"/>
</dbReference>
<sequence length="114" mass="12518">MNLIPKWWRDITENPPGHTVAKDLFRAQAFYAGLALCFIKAGADVVANRDVSAEPAIFLLGYALGVQGLKMYEKYQDRKTADDKGNPLAVPNPPGYTPPIMDQVPNPNAPHTPE</sequence>
<evidence type="ECO:0000313" key="3">
    <source>
        <dbReference type="Proteomes" id="UP001500454"/>
    </source>
</evidence>
<dbReference type="Proteomes" id="UP001500454">
    <property type="component" value="Unassembled WGS sequence"/>
</dbReference>
<feature type="region of interest" description="Disordered" evidence="1">
    <location>
        <begin position="77"/>
        <end position="114"/>
    </location>
</feature>
<accession>A0ABP8JNI8</accession>
<proteinExistence type="predicted"/>
<evidence type="ECO:0000256" key="1">
    <source>
        <dbReference type="SAM" id="MobiDB-lite"/>
    </source>
</evidence>
<name>A0ABP8JNI8_9BACT</name>
<evidence type="ECO:0000313" key="2">
    <source>
        <dbReference type="EMBL" id="GAA4393647.1"/>
    </source>
</evidence>
<protein>
    <submittedName>
        <fullName evidence="2">Uncharacterized protein</fullName>
    </submittedName>
</protein>
<reference evidence="3" key="1">
    <citation type="journal article" date="2019" name="Int. J. Syst. Evol. Microbiol.">
        <title>The Global Catalogue of Microorganisms (GCM) 10K type strain sequencing project: providing services to taxonomists for standard genome sequencing and annotation.</title>
        <authorList>
            <consortium name="The Broad Institute Genomics Platform"/>
            <consortium name="The Broad Institute Genome Sequencing Center for Infectious Disease"/>
            <person name="Wu L."/>
            <person name="Ma J."/>
        </authorList>
    </citation>
    <scope>NUCLEOTIDE SEQUENCE [LARGE SCALE GENOMIC DNA]</scope>
    <source>
        <strain evidence="3">JCM 17924</strain>
    </source>
</reference>
<keyword evidence="3" id="KW-1185">Reference proteome</keyword>
<organism evidence="2 3">
    <name type="scientific">Hymenobacter koreensis</name>
    <dbReference type="NCBI Taxonomy" id="1084523"/>
    <lineage>
        <taxon>Bacteria</taxon>
        <taxon>Pseudomonadati</taxon>
        <taxon>Bacteroidota</taxon>
        <taxon>Cytophagia</taxon>
        <taxon>Cytophagales</taxon>
        <taxon>Hymenobacteraceae</taxon>
        <taxon>Hymenobacter</taxon>
    </lineage>
</organism>
<gene>
    <name evidence="2" type="ORF">GCM10023186_45420</name>
</gene>